<dbReference type="SMART" id="SM00369">
    <property type="entry name" value="LRR_TYP"/>
    <property type="match status" value="6"/>
</dbReference>
<reference evidence="11 12" key="1">
    <citation type="journal article" date="2018" name="PLoS Genet.">
        <title>Population sequencing reveals clonal diversity and ancestral inbreeding in the grapevine cultivar Chardonnay.</title>
        <authorList>
            <person name="Roach M.J."/>
            <person name="Johnson D.L."/>
            <person name="Bohlmann J."/>
            <person name="van Vuuren H.J."/>
            <person name="Jones S.J."/>
            <person name="Pretorius I.S."/>
            <person name="Schmidt S.A."/>
            <person name="Borneman A.R."/>
        </authorList>
    </citation>
    <scope>NUCLEOTIDE SEQUENCE [LARGE SCALE GENOMIC DNA]</scope>
    <source>
        <strain evidence="12">cv. Chardonnay</strain>
        <tissue evidence="11">Leaf</tissue>
    </source>
</reference>
<keyword evidence="5" id="KW-0812">Transmembrane</keyword>
<dbReference type="Proteomes" id="UP000288805">
    <property type="component" value="Unassembled WGS sequence"/>
</dbReference>
<protein>
    <submittedName>
        <fullName evidence="11">Serine/threonine-protein kinase BRI1-like 2</fullName>
    </submittedName>
</protein>
<proteinExistence type="inferred from homology"/>
<evidence type="ECO:0000256" key="7">
    <source>
        <dbReference type="ARBA" id="ARBA00022737"/>
    </source>
</evidence>
<dbReference type="Gene3D" id="3.80.10.10">
    <property type="entry name" value="Ribonuclease Inhibitor"/>
    <property type="match status" value="4"/>
</dbReference>
<dbReference type="Pfam" id="PF00560">
    <property type="entry name" value="LRR_1"/>
    <property type="match status" value="6"/>
</dbReference>
<keyword evidence="4" id="KW-0433">Leucine-rich repeat</keyword>
<comment type="caution">
    <text evidence="11">The sequence shown here is derived from an EMBL/GenBank/DDBJ whole genome shotgun (WGS) entry which is preliminary data.</text>
</comment>
<dbReference type="InterPro" id="IPR051502">
    <property type="entry name" value="RLP_Defense_Trigger"/>
</dbReference>
<keyword evidence="11" id="KW-0418">Kinase</keyword>
<comment type="subcellular location">
    <subcellularLocation>
        <location evidence="1">Cell membrane</location>
    </subcellularLocation>
    <subcellularLocation>
        <location evidence="10">Endomembrane system</location>
        <topology evidence="10">Single-pass membrane protein</topology>
    </subcellularLocation>
</comment>
<dbReference type="SUPFAM" id="SSF52058">
    <property type="entry name" value="L domain-like"/>
    <property type="match status" value="1"/>
</dbReference>
<dbReference type="GO" id="GO:0012505">
    <property type="term" value="C:endomembrane system"/>
    <property type="evidence" value="ECO:0007669"/>
    <property type="project" value="UniProtKB-SubCell"/>
</dbReference>
<dbReference type="PANTHER" id="PTHR48062">
    <property type="entry name" value="RECEPTOR-LIKE PROTEIN 14"/>
    <property type="match status" value="1"/>
</dbReference>
<keyword evidence="6" id="KW-0732">Signal</keyword>
<evidence type="ECO:0000313" key="11">
    <source>
        <dbReference type="EMBL" id="RVW85249.1"/>
    </source>
</evidence>
<comment type="similarity">
    <text evidence="2">Belongs to the RLP family.</text>
</comment>
<accession>A0A438HLH0</accession>
<dbReference type="PANTHER" id="PTHR48062:SF52">
    <property type="entry name" value="RECEPTOR-LIKE PROTEIN 8-RELATED"/>
    <property type="match status" value="1"/>
</dbReference>
<dbReference type="GO" id="GO:0016301">
    <property type="term" value="F:kinase activity"/>
    <property type="evidence" value="ECO:0007669"/>
    <property type="project" value="UniProtKB-KW"/>
</dbReference>
<dbReference type="EMBL" id="QGNW01000206">
    <property type="protein sequence ID" value="RVW85249.1"/>
    <property type="molecule type" value="Genomic_DNA"/>
</dbReference>
<dbReference type="InterPro" id="IPR003591">
    <property type="entry name" value="Leu-rich_rpt_typical-subtyp"/>
</dbReference>
<name>A0A438HLH0_VITVI</name>
<evidence type="ECO:0000256" key="2">
    <source>
        <dbReference type="ARBA" id="ARBA00009592"/>
    </source>
</evidence>
<evidence type="ECO:0000256" key="6">
    <source>
        <dbReference type="ARBA" id="ARBA00022729"/>
    </source>
</evidence>
<organism evidence="11 12">
    <name type="scientific">Vitis vinifera</name>
    <name type="common">Grape</name>
    <dbReference type="NCBI Taxonomy" id="29760"/>
    <lineage>
        <taxon>Eukaryota</taxon>
        <taxon>Viridiplantae</taxon>
        <taxon>Streptophyta</taxon>
        <taxon>Embryophyta</taxon>
        <taxon>Tracheophyta</taxon>
        <taxon>Spermatophyta</taxon>
        <taxon>Magnoliopsida</taxon>
        <taxon>eudicotyledons</taxon>
        <taxon>Gunneridae</taxon>
        <taxon>Pentapetalae</taxon>
        <taxon>rosids</taxon>
        <taxon>Vitales</taxon>
        <taxon>Vitaceae</taxon>
        <taxon>Viteae</taxon>
        <taxon>Vitis</taxon>
    </lineage>
</organism>
<evidence type="ECO:0000313" key="12">
    <source>
        <dbReference type="Proteomes" id="UP000288805"/>
    </source>
</evidence>
<dbReference type="InterPro" id="IPR032675">
    <property type="entry name" value="LRR_dom_sf"/>
</dbReference>
<dbReference type="GO" id="GO:0005886">
    <property type="term" value="C:plasma membrane"/>
    <property type="evidence" value="ECO:0007669"/>
    <property type="project" value="UniProtKB-SubCell"/>
</dbReference>
<keyword evidence="3" id="KW-1003">Cell membrane</keyword>
<dbReference type="AlphaFoldDB" id="A0A438HLH0"/>
<evidence type="ECO:0000256" key="1">
    <source>
        <dbReference type="ARBA" id="ARBA00004236"/>
    </source>
</evidence>
<keyword evidence="8" id="KW-1133">Transmembrane helix</keyword>
<keyword evidence="7" id="KW-0677">Repeat</keyword>
<keyword evidence="9" id="KW-0472">Membrane</keyword>
<dbReference type="Pfam" id="PF13855">
    <property type="entry name" value="LRR_8"/>
    <property type="match status" value="1"/>
</dbReference>
<evidence type="ECO:0000256" key="10">
    <source>
        <dbReference type="ARBA" id="ARBA00037847"/>
    </source>
</evidence>
<sequence length="487" mass="55748">MKKLKKLDLSWNRFDGMLPTCLSNLKSLRELDLSFNQFTGSVSSSLISNLTSLEYIHLGYNHFTGLFSFSSFANHSKLEVVALPSNDDNFEVETEYTTWVPKLQLKVLVLSRCNLNKLTGDIPKFLSHQAYLLQVDLSHNNLKGDLPNWMLENIRRLEYLDLRNNSFNGQFPLPSYPNMLLLSVDISKNNFSGLLQENFGEMLPCLEWLNLAENAFEGQIPPLIYNRFHGPIFSTQFNLPLLQVLLLDNNQFTGTLSGLLNCSWLTFLDIRNNYFSGEIPKWMHGMTNLRTLIMGNNSFHGRIPHEFTDVQECIHGINTKTCPKPEFLLTLDLGDNNLSGKIPHSIGQFSELRFSGPIPHCFNNMTFGKRGANEFYAFFQDLIFFFQRHYEYAVLQGPEPSSSMRGRNEDPYLQYDPQDEVGFITKSRYSIYKGDILNFMSGLDLSSNDLTGRIPYELGQLNSIHALNLSHNRLIGSIPRISQNFTN</sequence>
<evidence type="ECO:0000256" key="4">
    <source>
        <dbReference type="ARBA" id="ARBA00022614"/>
    </source>
</evidence>
<evidence type="ECO:0000256" key="9">
    <source>
        <dbReference type="ARBA" id="ARBA00023136"/>
    </source>
</evidence>
<evidence type="ECO:0000256" key="3">
    <source>
        <dbReference type="ARBA" id="ARBA00022475"/>
    </source>
</evidence>
<dbReference type="SUPFAM" id="SSF52047">
    <property type="entry name" value="RNI-like"/>
    <property type="match status" value="1"/>
</dbReference>
<keyword evidence="11" id="KW-0808">Transferase</keyword>
<evidence type="ECO:0000256" key="5">
    <source>
        <dbReference type="ARBA" id="ARBA00022692"/>
    </source>
</evidence>
<dbReference type="InterPro" id="IPR001611">
    <property type="entry name" value="Leu-rich_rpt"/>
</dbReference>
<evidence type="ECO:0000256" key="8">
    <source>
        <dbReference type="ARBA" id="ARBA00022989"/>
    </source>
</evidence>
<gene>
    <name evidence="11" type="primary">BRL2_2</name>
    <name evidence="11" type="ORF">CK203_046557</name>
</gene>